<sequence>MAVLFREKFTCGSQEHTCR</sequence>
<proteinExistence type="predicted"/>
<dbReference type="EMBL" id="GBXM01027109">
    <property type="protein sequence ID" value="JAH81468.1"/>
    <property type="molecule type" value="Transcribed_RNA"/>
</dbReference>
<reference evidence="1" key="1">
    <citation type="submission" date="2014-11" db="EMBL/GenBank/DDBJ databases">
        <authorList>
            <person name="Amaro Gonzalez C."/>
        </authorList>
    </citation>
    <scope>NUCLEOTIDE SEQUENCE</scope>
</reference>
<protein>
    <submittedName>
        <fullName evidence="1">Uncharacterized protein</fullName>
    </submittedName>
</protein>
<accession>A0A0E9VW37</accession>
<evidence type="ECO:0000313" key="1">
    <source>
        <dbReference type="EMBL" id="JAH81468.1"/>
    </source>
</evidence>
<dbReference type="AlphaFoldDB" id="A0A0E9VW37"/>
<name>A0A0E9VW37_ANGAN</name>
<organism evidence="1">
    <name type="scientific">Anguilla anguilla</name>
    <name type="common">European freshwater eel</name>
    <name type="synonym">Muraena anguilla</name>
    <dbReference type="NCBI Taxonomy" id="7936"/>
    <lineage>
        <taxon>Eukaryota</taxon>
        <taxon>Metazoa</taxon>
        <taxon>Chordata</taxon>
        <taxon>Craniata</taxon>
        <taxon>Vertebrata</taxon>
        <taxon>Euteleostomi</taxon>
        <taxon>Actinopterygii</taxon>
        <taxon>Neopterygii</taxon>
        <taxon>Teleostei</taxon>
        <taxon>Anguilliformes</taxon>
        <taxon>Anguillidae</taxon>
        <taxon>Anguilla</taxon>
    </lineage>
</organism>
<reference evidence="1" key="2">
    <citation type="journal article" date="2015" name="Fish Shellfish Immunol.">
        <title>Early steps in the European eel (Anguilla anguilla)-Vibrio vulnificus interaction in the gills: Role of the RtxA13 toxin.</title>
        <authorList>
            <person name="Callol A."/>
            <person name="Pajuelo D."/>
            <person name="Ebbesson L."/>
            <person name="Teles M."/>
            <person name="MacKenzie S."/>
            <person name="Amaro C."/>
        </authorList>
    </citation>
    <scope>NUCLEOTIDE SEQUENCE</scope>
</reference>